<reference evidence="1" key="2">
    <citation type="submission" date="2020-11" db="EMBL/GenBank/DDBJ databases">
        <authorList>
            <person name="McCartney M.A."/>
            <person name="Auch B."/>
            <person name="Kono T."/>
            <person name="Mallez S."/>
            <person name="Becker A."/>
            <person name="Gohl D.M."/>
            <person name="Silverstein K.A.T."/>
            <person name="Koren S."/>
            <person name="Bechman K.B."/>
            <person name="Herman A."/>
            <person name="Abrahante J.E."/>
            <person name="Garbe J."/>
        </authorList>
    </citation>
    <scope>NUCLEOTIDE SEQUENCE</scope>
    <source>
        <strain evidence="1">Duluth1</strain>
        <tissue evidence="1">Whole animal</tissue>
    </source>
</reference>
<dbReference type="AlphaFoldDB" id="A0A9D4LZV1"/>
<keyword evidence="2" id="KW-1185">Reference proteome</keyword>
<accession>A0A9D4LZV1</accession>
<evidence type="ECO:0000313" key="2">
    <source>
        <dbReference type="Proteomes" id="UP000828390"/>
    </source>
</evidence>
<organism evidence="1 2">
    <name type="scientific">Dreissena polymorpha</name>
    <name type="common">Zebra mussel</name>
    <name type="synonym">Mytilus polymorpha</name>
    <dbReference type="NCBI Taxonomy" id="45954"/>
    <lineage>
        <taxon>Eukaryota</taxon>
        <taxon>Metazoa</taxon>
        <taxon>Spiralia</taxon>
        <taxon>Lophotrochozoa</taxon>
        <taxon>Mollusca</taxon>
        <taxon>Bivalvia</taxon>
        <taxon>Autobranchia</taxon>
        <taxon>Heteroconchia</taxon>
        <taxon>Euheterodonta</taxon>
        <taxon>Imparidentia</taxon>
        <taxon>Neoheterodontei</taxon>
        <taxon>Myida</taxon>
        <taxon>Dreissenoidea</taxon>
        <taxon>Dreissenidae</taxon>
        <taxon>Dreissena</taxon>
    </lineage>
</organism>
<proteinExistence type="predicted"/>
<sequence length="71" mass="7544">MSVCQALLRAPASRISRPRPFLPAQSRSAGLPGTPMATDLSAISRYCIGACRVESGPASLEQSCIRRPPTM</sequence>
<dbReference type="Proteomes" id="UP000828390">
    <property type="component" value="Unassembled WGS sequence"/>
</dbReference>
<dbReference type="EMBL" id="JAIWYP010000002">
    <property type="protein sequence ID" value="KAH3866754.1"/>
    <property type="molecule type" value="Genomic_DNA"/>
</dbReference>
<gene>
    <name evidence="1" type="ORF">DPMN_029853</name>
</gene>
<name>A0A9D4LZV1_DREPO</name>
<comment type="caution">
    <text evidence="1">The sequence shown here is derived from an EMBL/GenBank/DDBJ whole genome shotgun (WGS) entry which is preliminary data.</text>
</comment>
<evidence type="ECO:0000313" key="1">
    <source>
        <dbReference type="EMBL" id="KAH3866754.1"/>
    </source>
</evidence>
<protein>
    <submittedName>
        <fullName evidence="1">Uncharacterized protein</fullName>
    </submittedName>
</protein>
<reference evidence="1" key="1">
    <citation type="journal article" date="2019" name="bioRxiv">
        <title>The Genome of the Zebra Mussel, Dreissena polymorpha: A Resource for Invasive Species Research.</title>
        <authorList>
            <person name="McCartney M.A."/>
            <person name="Auch B."/>
            <person name="Kono T."/>
            <person name="Mallez S."/>
            <person name="Zhang Y."/>
            <person name="Obille A."/>
            <person name="Becker A."/>
            <person name="Abrahante J.E."/>
            <person name="Garbe J."/>
            <person name="Badalamenti J.P."/>
            <person name="Herman A."/>
            <person name="Mangelson H."/>
            <person name="Liachko I."/>
            <person name="Sullivan S."/>
            <person name="Sone E.D."/>
            <person name="Koren S."/>
            <person name="Silverstein K.A.T."/>
            <person name="Beckman K.B."/>
            <person name="Gohl D.M."/>
        </authorList>
    </citation>
    <scope>NUCLEOTIDE SEQUENCE</scope>
    <source>
        <strain evidence="1">Duluth1</strain>
        <tissue evidence="1">Whole animal</tissue>
    </source>
</reference>